<dbReference type="SMART" id="SM00347">
    <property type="entry name" value="HTH_MARR"/>
    <property type="match status" value="1"/>
</dbReference>
<dbReference type="EMBL" id="POAF01000007">
    <property type="protein sequence ID" value="RBL99686.1"/>
    <property type="molecule type" value="Genomic_DNA"/>
</dbReference>
<dbReference type="GO" id="GO:0006950">
    <property type="term" value="P:response to stress"/>
    <property type="evidence" value="ECO:0007669"/>
    <property type="project" value="TreeGrafter"/>
</dbReference>
<evidence type="ECO:0000313" key="4">
    <source>
        <dbReference type="EMBL" id="RBL99686.1"/>
    </source>
</evidence>
<feature type="region of interest" description="Disordered" evidence="1">
    <location>
        <begin position="148"/>
        <end position="168"/>
    </location>
</feature>
<dbReference type="InterPro" id="IPR000835">
    <property type="entry name" value="HTH_MarR-typ"/>
</dbReference>
<dbReference type="SUPFAM" id="SSF46785">
    <property type="entry name" value="Winged helix' DNA-binding domain"/>
    <property type="match status" value="1"/>
</dbReference>
<dbReference type="Proteomes" id="UP000477543">
    <property type="component" value="Unassembled WGS sequence"/>
</dbReference>
<dbReference type="EMBL" id="WYDN01000010">
    <property type="protein sequence ID" value="NAZ16770.1"/>
    <property type="molecule type" value="Genomic_DNA"/>
</dbReference>
<dbReference type="RefSeq" id="WP_053797870.1">
    <property type="nucleotide sequence ID" value="NZ_CM125969.1"/>
</dbReference>
<dbReference type="PANTHER" id="PTHR33164:SF106">
    <property type="entry name" value="TRANSCRIPTIONAL REGULATORY PROTEIN"/>
    <property type="match status" value="1"/>
</dbReference>
<name>A0A365YBB1_9MICC</name>
<feature type="domain" description="HTH marR-type" evidence="2">
    <location>
        <begin position="35"/>
        <end position="149"/>
    </location>
</feature>
<gene>
    <name evidence="4" type="ORF">C1H84_14850</name>
    <name evidence="3" type="ORF">GT020_11965</name>
</gene>
<feature type="compositionally biased region" description="Low complexity" evidence="1">
    <location>
        <begin position="148"/>
        <end position="160"/>
    </location>
</feature>
<reference evidence="4 5" key="1">
    <citation type="submission" date="2018-01" db="EMBL/GenBank/DDBJ databases">
        <title>Glutamicibacter soli strain NHPC-3 Whole genome sequence and assembly.</title>
        <authorList>
            <person name="Choudhury P."/>
            <person name="Gupta D."/>
            <person name="Sengupta K."/>
            <person name="Jawed A."/>
            <person name="Sultana N."/>
            <person name="Saha P."/>
        </authorList>
    </citation>
    <scope>NUCLEOTIDE SEQUENCE [LARGE SCALE GENOMIC DNA]</scope>
    <source>
        <strain evidence="4 5">NHPC-3</strain>
    </source>
</reference>
<dbReference type="AlphaFoldDB" id="A0A365YBB1"/>
<evidence type="ECO:0000259" key="2">
    <source>
        <dbReference type="SMART" id="SM00347"/>
    </source>
</evidence>
<organism evidence="4 5">
    <name type="scientific">Glutamicibacter soli</name>
    <dbReference type="NCBI Taxonomy" id="453836"/>
    <lineage>
        <taxon>Bacteria</taxon>
        <taxon>Bacillati</taxon>
        <taxon>Actinomycetota</taxon>
        <taxon>Actinomycetes</taxon>
        <taxon>Micrococcales</taxon>
        <taxon>Micrococcaceae</taxon>
        <taxon>Glutamicibacter</taxon>
    </lineage>
</organism>
<evidence type="ECO:0000256" key="1">
    <source>
        <dbReference type="SAM" id="MobiDB-lite"/>
    </source>
</evidence>
<dbReference type="Gene3D" id="1.10.10.10">
    <property type="entry name" value="Winged helix-like DNA-binding domain superfamily/Winged helix DNA-binding domain"/>
    <property type="match status" value="1"/>
</dbReference>
<reference evidence="3 6" key="2">
    <citation type="submission" date="2020-01" db="EMBL/GenBank/DDBJ databases">
        <title>Glutamicibacter soli M275.</title>
        <authorList>
            <person name="Meng X."/>
        </authorList>
    </citation>
    <scope>NUCLEOTIDE SEQUENCE [LARGE SCALE GENOMIC DNA]</scope>
    <source>
        <strain evidence="3 6">M275</strain>
    </source>
</reference>
<dbReference type="InterPro" id="IPR036388">
    <property type="entry name" value="WH-like_DNA-bd_sf"/>
</dbReference>
<evidence type="ECO:0000313" key="5">
    <source>
        <dbReference type="Proteomes" id="UP000252167"/>
    </source>
</evidence>
<dbReference type="GO" id="GO:0003700">
    <property type="term" value="F:DNA-binding transcription factor activity"/>
    <property type="evidence" value="ECO:0007669"/>
    <property type="project" value="InterPro"/>
</dbReference>
<dbReference type="InterPro" id="IPR036390">
    <property type="entry name" value="WH_DNA-bd_sf"/>
</dbReference>
<comment type="caution">
    <text evidence="4">The sequence shown here is derived from an EMBL/GenBank/DDBJ whole genome shotgun (WGS) entry which is preliminary data.</text>
</comment>
<accession>A0A365YBB1</accession>
<dbReference type="InterPro" id="IPR039422">
    <property type="entry name" value="MarR/SlyA-like"/>
</dbReference>
<protein>
    <submittedName>
        <fullName evidence="3">MarR family transcriptional regulator</fullName>
    </submittedName>
</protein>
<dbReference type="Proteomes" id="UP000252167">
    <property type="component" value="Unassembled WGS sequence"/>
</dbReference>
<dbReference type="Pfam" id="PF12802">
    <property type="entry name" value="MarR_2"/>
    <property type="match status" value="1"/>
</dbReference>
<evidence type="ECO:0000313" key="6">
    <source>
        <dbReference type="Proteomes" id="UP000477543"/>
    </source>
</evidence>
<proteinExistence type="predicted"/>
<keyword evidence="5" id="KW-1185">Reference proteome</keyword>
<evidence type="ECO:0000313" key="3">
    <source>
        <dbReference type="EMBL" id="NAZ16770.1"/>
    </source>
</evidence>
<dbReference type="PANTHER" id="PTHR33164">
    <property type="entry name" value="TRANSCRIPTIONAL REGULATOR, MARR FAMILY"/>
    <property type="match status" value="1"/>
</dbReference>
<sequence>MPENSQVPPDPQVSTGDLFRLVQQLCLSYDLAQNRYRSQLELNDSDLRALNLLRTVDPVSPGTLGRYLGLSSAGSTTVLDRLESRGFVSRHAHGADRRRTVIGPGANYPHCTGPGLALLRNLHRLCEQLDEPGRVRVADLLRQASEELAASSLPAAGPAPTQTDEPAK</sequence>